<proteinExistence type="predicted"/>
<name>A0AA40LP29_CNENI</name>
<protein>
    <submittedName>
        <fullName evidence="1">Uncharacterized protein</fullName>
    </submittedName>
</protein>
<organism evidence="1 2">
    <name type="scientific">Cnephaeus nilssonii</name>
    <name type="common">Northern bat</name>
    <name type="synonym">Eptesicus nilssonii</name>
    <dbReference type="NCBI Taxonomy" id="3371016"/>
    <lineage>
        <taxon>Eukaryota</taxon>
        <taxon>Metazoa</taxon>
        <taxon>Chordata</taxon>
        <taxon>Craniata</taxon>
        <taxon>Vertebrata</taxon>
        <taxon>Euteleostomi</taxon>
        <taxon>Mammalia</taxon>
        <taxon>Eutheria</taxon>
        <taxon>Laurasiatheria</taxon>
        <taxon>Chiroptera</taxon>
        <taxon>Yangochiroptera</taxon>
        <taxon>Vespertilionidae</taxon>
        <taxon>Cnephaeus</taxon>
    </lineage>
</organism>
<evidence type="ECO:0000313" key="1">
    <source>
        <dbReference type="EMBL" id="KAK1341011.1"/>
    </source>
</evidence>
<sequence>MSDSRERDKRYRNGMAITCDGCDHVSHGGVVASGMGEGPGEGSELRNEELNLETWQRRVEGFLAVGGRMLESVPYRGKLSHFGVKIALMKPHYFGLTMSNPKMFSYGCKEAWDWASPKVKEIYGEKHLASKCALALASLPLPQDGKGLVKVKAPLH</sequence>
<dbReference type="AlphaFoldDB" id="A0AA40LP29"/>
<gene>
    <name evidence="1" type="ORF">QTO34_017411</name>
</gene>
<keyword evidence="2" id="KW-1185">Reference proteome</keyword>
<comment type="caution">
    <text evidence="1">The sequence shown here is derived from an EMBL/GenBank/DDBJ whole genome shotgun (WGS) entry which is preliminary data.</text>
</comment>
<accession>A0AA40LP29</accession>
<dbReference type="EMBL" id="JAULJE010000007">
    <property type="protein sequence ID" value="KAK1341011.1"/>
    <property type="molecule type" value="Genomic_DNA"/>
</dbReference>
<reference evidence="1" key="1">
    <citation type="submission" date="2023-06" db="EMBL/GenBank/DDBJ databases">
        <title>Reference genome for the Northern bat (Eptesicus nilssonii), a most northern bat species.</title>
        <authorList>
            <person name="Laine V.N."/>
            <person name="Pulliainen A.T."/>
            <person name="Lilley T.M."/>
        </authorList>
    </citation>
    <scope>NUCLEOTIDE SEQUENCE</scope>
    <source>
        <strain evidence="1">BLF_Eptnil</strain>
        <tissue evidence="1">Kidney</tissue>
    </source>
</reference>
<evidence type="ECO:0000313" key="2">
    <source>
        <dbReference type="Proteomes" id="UP001177744"/>
    </source>
</evidence>
<dbReference type="Proteomes" id="UP001177744">
    <property type="component" value="Unassembled WGS sequence"/>
</dbReference>